<dbReference type="Pfam" id="PF03669">
    <property type="entry name" value="ASTER"/>
    <property type="match status" value="1"/>
</dbReference>
<dbReference type="EMBL" id="CANTFM010001653">
    <property type="protein sequence ID" value="CAI5742183.1"/>
    <property type="molecule type" value="Genomic_DNA"/>
</dbReference>
<feature type="transmembrane region" description="Helical" evidence="6">
    <location>
        <begin position="86"/>
        <end position="104"/>
    </location>
</feature>
<dbReference type="AlphaFoldDB" id="A0AAV0V0Z6"/>
<dbReference type="Proteomes" id="UP001162029">
    <property type="component" value="Unassembled WGS sequence"/>
</dbReference>
<dbReference type="PANTHER" id="PTHR13193:SF0">
    <property type="entry name" value="PAT COMPLEX SUBUNIT ASTERIX"/>
    <property type="match status" value="1"/>
</dbReference>
<reference evidence="7" key="1">
    <citation type="submission" date="2022-12" db="EMBL/GenBank/DDBJ databases">
        <authorList>
            <person name="Webb A."/>
        </authorList>
    </citation>
    <scope>NUCLEOTIDE SEQUENCE</scope>
    <source>
        <strain evidence="7">Pd1</strain>
    </source>
</reference>
<proteinExistence type="inferred from homology"/>
<evidence type="ECO:0000313" key="7">
    <source>
        <dbReference type="EMBL" id="CAI5742183.1"/>
    </source>
</evidence>
<evidence type="ECO:0000256" key="6">
    <source>
        <dbReference type="SAM" id="Phobius"/>
    </source>
</evidence>
<sequence>MRASRCLACVRHHTAHHSCRPGNLYPFVREPVNPDDALGDWYAFFSLVLGFLAFTMKWKEMAWGSLLLCMGSFINMKSQDMNTTQIAMSFFFSTSALVSAYMGAMRPGMPIPSSAQMAEAPAL</sequence>
<dbReference type="GO" id="GO:0045048">
    <property type="term" value="P:protein insertion into ER membrane"/>
    <property type="evidence" value="ECO:0007669"/>
    <property type="project" value="InterPro"/>
</dbReference>
<evidence type="ECO:0000256" key="4">
    <source>
        <dbReference type="ARBA" id="ARBA00022989"/>
    </source>
</evidence>
<evidence type="ECO:0000256" key="5">
    <source>
        <dbReference type="ARBA" id="ARBA00023136"/>
    </source>
</evidence>
<protein>
    <recommendedName>
        <fullName evidence="9">Protein Asterix</fullName>
    </recommendedName>
</protein>
<evidence type="ECO:0000313" key="8">
    <source>
        <dbReference type="Proteomes" id="UP001162029"/>
    </source>
</evidence>
<evidence type="ECO:0000256" key="3">
    <source>
        <dbReference type="ARBA" id="ARBA00022692"/>
    </source>
</evidence>
<keyword evidence="8" id="KW-1185">Reference proteome</keyword>
<organism evidence="7 8">
    <name type="scientific">Peronospora destructor</name>
    <dbReference type="NCBI Taxonomy" id="86335"/>
    <lineage>
        <taxon>Eukaryota</taxon>
        <taxon>Sar</taxon>
        <taxon>Stramenopiles</taxon>
        <taxon>Oomycota</taxon>
        <taxon>Peronosporomycetes</taxon>
        <taxon>Peronosporales</taxon>
        <taxon>Peronosporaceae</taxon>
        <taxon>Peronospora</taxon>
    </lineage>
</organism>
<keyword evidence="3 6" id="KW-0812">Transmembrane</keyword>
<dbReference type="GO" id="GO:0005789">
    <property type="term" value="C:endoplasmic reticulum membrane"/>
    <property type="evidence" value="ECO:0007669"/>
    <property type="project" value="InterPro"/>
</dbReference>
<dbReference type="PANTHER" id="PTHR13193">
    <property type="entry name" value="CGI-140"/>
    <property type="match status" value="1"/>
</dbReference>
<name>A0AAV0V0Z6_9STRA</name>
<comment type="subcellular location">
    <subcellularLocation>
        <location evidence="1">Membrane</location>
    </subcellularLocation>
</comment>
<comment type="similarity">
    <text evidence="2">Belongs to the Asterix family.</text>
</comment>
<gene>
    <name evidence="7" type="ORF">PDE001_LOCUS8146</name>
</gene>
<comment type="caution">
    <text evidence="7">The sequence shown here is derived from an EMBL/GenBank/DDBJ whole genome shotgun (WGS) entry which is preliminary data.</text>
</comment>
<accession>A0AAV0V0Z6</accession>
<keyword evidence="5 6" id="KW-0472">Membrane</keyword>
<dbReference type="GO" id="GO:0044183">
    <property type="term" value="F:protein folding chaperone"/>
    <property type="evidence" value="ECO:0007669"/>
    <property type="project" value="InterPro"/>
</dbReference>
<evidence type="ECO:0000256" key="1">
    <source>
        <dbReference type="ARBA" id="ARBA00004370"/>
    </source>
</evidence>
<keyword evidence="4 6" id="KW-1133">Transmembrane helix</keyword>
<evidence type="ECO:0000256" key="2">
    <source>
        <dbReference type="ARBA" id="ARBA00009066"/>
    </source>
</evidence>
<evidence type="ECO:0008006" key="9">
    <source>
        <dbReference type="Google" id="ProtNLM"/>
    </source>
</evidence>
<dbReference type="InterPro" id="IPR005351">
    <property type="entry name" value="ASTER"/>
</dbReference>